<dbReference type="Gene3D" id="1.20.930.20">
    <property type="entry name" value="Adaptor protein Cbl, N-terminal domain"/>
    <property type="match status" value="1"/>
</dbReference>
<dbReference type="EMBL" id="CACVBS010000030">
    <property type="protein sequence ID" value="CAA7260688.1"/>
    <property type="molecule type" value="Genomic_DNA"/>
</dbReference>
<dbReference type="Proteomes" id="UP000467700">
    <property type="component" value="Unassembled WGS sequence"/>
</dbReference>
<dbReference type="InterPro" id="IPR036537">
    <property type="entry name" value="Adaptor_Cbl_N_dom_sf"/>
</dbReference>
<protein>
    <submittedName>
        <fullName evidence="2">Uncharacterized protein</fullName>
    </submittedName>
</protein>
<accession>A0A8S0WWR2</accession>
<feature type="region of interest" description="Disordered" evidence="1">
    <location>
        <begin position="893"/>
        <end position="912"/>
    </location>
</feature>
<keyword evidence="3" id="KW-1185">Reference proteome</keyword>
<dbReference type="GO" id="GO:0007166">
    <property type="term" value="P:cell surface receptor signaling pathway"/>
    <property type="evidence" value="ECO:0007669"/>
    <property type="project" value="InterPro"/>
</dbReference>
<name>A0A8S0WWR2_CYCAE</name>
<evidence type="ECO:0000313" key="3">
    <source>
        <dbReference type="Proteomes" id="UP000467700"/>
    </source>
</evidence>
<evidence type="ECO:0000313" key="2">
    <source>
        <dbReference type="EMBL" id="CAA7260688.1"/>
    </source>
</evidence>
<evidence type="ECO:0000256" key="1">
    <source>
        <dbReference type="SAM" id="MobiDB-lite"/>
    </source>
</evidence>
<dbReference type="AlphaFoldDB" id="A0A8S0WWR2"/>
<gene>
    <name evidence="2" type="ORF">AAE3_LOCUS2826</name>
</gene>
<organism evidence="2 3">
    <name type="scientific">Cyclocybe aegerita</name>
    <name type="common">Black poplar mushroom</name>
    <name type="synonym">Agrocybe aegerita</name>
    <dbReference type="NCBI Taxonomy" id="1973307"/>
    <lineage>
        <taxon>Eukaryota</taxon>
        <taxon>Fungi</taxon>
        <taxon>Dikarya</taxon>
        <taxon>Basidiomycota</taxon>
        <taxon>Agaricomycotina</taxon>
        <taxon>Agaricomycetes</taxon>
        <taxon>Agaricomycetidae</taxon>
        <taxon>Agaricales</taxon>
        <taxon>Agaricineae</taxon>
        <taxon>Bolbitiaceae</taxon>
        <taxon>Cyclocybe</taxon>
    </lineage>
</organism>
<sequence length="950" mass="106372">MTKVNSSTVDLSHSCGGYLRTPFNKSWAFTAKSLCISPVDFQFPDIKRGEMDYHSIHRELQSNSGIREPTRSTSLAAANSMVDNSNPSVSTAMQVLDSLSDIGRAMPFVAPAFILLKIIIDIEQRAQEVDAKCSDLVERITFMISHLPILEKIEIMPSTRQVIERMNEAIKSAAALIAAYRKQSRVARRLSISNREKFTQCAEAINICCHDLLMSLQIHQSTQLEILTRDVPIDDDDKAAQTFVEEHGGSVDAVMYDRELVKEFAQQQHLVMDDSVMEQLNQNIADSVQQNQQRLEGILQDNIKTAIADSLKSIVAEMHASEAEQRFNCVQCDKEFTNSTNGPKACSYHRAEYDSWSRSFPCCSTSHPCQFAAHRSKLHCDYPYGNFFPRSRGVLNYTDTNEEWASVEDTNLETDEVQKASVGQLYRWVSRGARVEENTLLITVGRVWYKYPYYFNTFTAKELEDITKSVRLSRRTLIFRTSSDENEYALAEWILSISGKITGVRLTAKAATSPQPYIRVCPIDLASCTRSGDILTLSEGGMRSYTPASPYVLPSTVRFGPELNDEPARAVRTNFKTRTSSPGLRVVLKAASDPPLEPNPNLASTQVDYFQGKVSVFNNHPAGSLNPITIAAVSASYRMVGDADYLPVEACKIIDGTALPLSVDPRQSFQLAFEVSVSRTPEDAKHEIRWWNRAYVNRKRPVRIKLTLEDIEGETCSLVFEHVFKPFRLEKQNAERDIGFFFFDHPETLDRCYVHVEEVEGDSSGMVVKIGSNETNVKRLNKVVYQALKTGKTEVDLEVGQERNDGEWEWAAYALVDISCRRVYAFKVIVQQGKKVDVKQFGCLGYVECPSYGDVLGKTRPISYATESAKLHPLQPYTPPQYVQDDNLDDFKPPVPPKPATPVTEVPPANGVNGGIPVDVSNRLASIDINLARIADALEKLVAVLPNAAR</sequence>
<proteinExistence type="predicted"/>
<dbReference type="CDD" id="cd21037">
    <property type="entry name" value="MLKL_NTD"/>
    <property type="match status" value="1"/>
</dbReference>
<dbReference type="InterPro" id="IPR059179">
    <property type="entry name" value="MLKL-like_MCAfunc"/>
</dbReference>
<dbReference type="OrthoDB" id="61437at2759"/>
<comment type="caution">
    <text evidence="2">The sequence shown here is derived from an EMBL/GenBank/DDBJ whole genome shotgun (WGS) entry which is preliminary data.</text>
</comment>
<reference evidence="2 3" key="1">
    <citation type="submission" date="2020-01" db="EMBL/GenBank/DDBJ databases">
        <authorList>
            <person name="Gupta K D."/>
        </authorList>
    </citation>
    <scope>NUCLEOTIDE SEQUENCE [LARGE SCALE GENOMIC DNA]</scope>
</reference>